<evidence type="ECO:0000256" key="2">
    <source>
        <dbReference type="ARBA" id="ARBA00022448"/>
    </source>
</evidence>
<keyword evidence="4 8" id="KW-0812">Transmembrane</keyword>
<evidence type="ECO:0000256" key="3">
    <source>
        <dbReference type="ARBA" id="ARBA00022452"/>
    </source>
</evidence>
<protein>
    <submittedName>
        <fullName evidence="12">TonB-dependent receptor</fullName>
    </submittedName>
</protein>
<dbReference type="PANTHER" id="PTHR30069">
    <property type="entry name" value="TONB-DEPENDENT OUTER MEMBRANE RECEPTOR"/>
    <property type="match status" value="1"/>
</dbReference>
<feature type="domain" description="TonB-dependent receptor-like beta-barrel" evidence="10">
    <location>
        <begin position="256"/>
        <end position="617"/>
    </location>
</feature>
<dbReference type="PROSITE" id="PS52016">
    <property type="entry name" value="TONB_DEPENDENT_REC_3"/>
    <property type="match status" value="1"/>
</dbReference>
<dbReference type="EMBL" id="JAVRIA010000001">
    <property type="protein sequence ID" value="MDT0557676.1"/>
    <property type="molecule type" value="Genomic_DNA"/>
</dbReference>
<comment type="subcellular location">
    <subcellularLocation>
        <location evidence="1 8">Cell outer membrane</location>
        <topology evidence="1 8">Multi-pass membrane protein</topology>
    </subcellularLocation>
</comment>
<keyword evidence="13" id="KW-1185">Reference proteome</keyword>
<comment type="caution">
    <text evidence="12">The sequence shown here is derived from an EMBL/GenBank/DDBJ whole genome shotgun (WGS) entry which is preliminary data.</text>
</comment>
<dbReference type="Pfam" id="PF07715">
    <property type="entry name" value="Plug"/>
    <property type="match status" value="1"/>
</dbReference>
<dbReference type="SUPFAM" id="SSF56935">
    <property type="entry name" value="Porins"/>
    <property type="match status" value="1"/>
</dbReference>
<evidence type="ECO:0000313" key="13">
    <source>
        <dbReference type="Proteomes" id="UP001259492"/>
    </source>
</evidence>
<keyword evidence="12" id="KW-0675">Receptor</keyword>
<dbReference type="Proteomes" id="UP001259492">
    <property type="component" value="Unassembled WGS sequence"/>
</dbReference>
<dbReference type="InterPro" id="IPR036942">
    <property type="entry name" value="Beta-barrel_TonB_sf"/>
</dbReference>
<evidence type="ECO:0000256" key="9">
    <source>
        <dbReference type="RuleBase" id="RU003357"/>
    </source>
</evidence>
<feature type="domain" description="TonB-dependent receptor plug" evidence="11">
    <location>
        <begin position="50"/>
        <end position="154"/>
    </location>
</feature>
<dbReference type="PANTHER" id="PTHR30069:SF50">
    <property type="entry name" value="TONB-DEPENDENT RECEPTOR HI_1217-RELATED"/>
    <property type="match status" value="1"/>
</dbReference>
<dbReference type="RefSeq" id="WP_311426437.1">
    <property type="nucleotide sequence ID" value="NZ_JAVRIA010000001.1"/>
</dbReference>
<comment type="similarity">
    <text evidence="8 9">Belongs to the TonB-dependent receptor family.</text>
</comment>
<proteinExistence type="inferred from homology"/>
<evidence type="ECO:0000256" key="4">
    <source>
        <dbReference type="ARBA" id="ARBA00022692"/>
    </source>
</evidence>
<evidence type="ECO:0000256" key="6">
    <source>
        <dbReference type="ARBA" id="ARBA00023136"/>
    </source>
</evidence>
<sequence>MHNRTRVLIAIFSIATTLGFAQTKPNDSLNIQQLDEVVVTDSKFKLKRENSGKVITKISQKDMLQRKGQSIAEIIATTAGIEINGARSNAGQNLSYLVRGGRNRQVVILIDGVQVTDPSQIANDYDLRLLNSDQVESIEILKGASSTLYGSGAATAIINIKLKEAAKDKVAISVNSALGTNQAENESDYRLEDFRNSVAISGTVDKFSFRANFGQQFTDGLSAISSGIESDAFNSVNGKLQLGYQFCDNFKLGVYASFDNFDADFDDSFGMADADNVSETDQYRIGLNSEFKYTGGSIVLNAAYNDVERKISSSFPSRFNAQSFIIDAYNKYNFDNKFYTIVGVNAQNNRMESFSIQFGSNNFSQDINPDDANFTIIDPYANVVYTSDFGLSVNAGVRLNNHSEYGSHFVYSLNPSYKKDFDFGYLKGLASYSTAFITPSLFQLFEPSFGNADLEPEENATIELGAEIGINNKGIFSLVYFNRDEENFVDFVDTGNFVFQYQNSQKSFTANGFEFTGQYKFSKSFTVNANATYTKVEDNLNLRIPELKVNTRLDYQLCDATLLSLSYQFNDERNDSFFNNSTFMSETLVLESFNILDLYISHKLCNNMTLFANISNLLNEDYQELFGFTTRGRNVTLGFNLNL</sequence>
<dbReference type="Gene3D" id="2.40.170.20">
    <property type="entry name" value="TonB-dependent receptor, beta-barrel domain"/>
    <property type="match status" value="1"/>
</dbReference>
<keyword evidence="7 8" id="KW-0998">Cell outer membrane</keyword>
<evidence type="ECO:0000259" key="11">
    <source>
        <dbReference type="Pfam" id="PF07715"/>
    </source>
</evidence>
<dbReference type="InterPro" id="IPR039426">
    <property type="entry name" value="TonB-dep_rcpt-like"/>
</dbReference>
<dbReference type="InterPro" id="IPR000531">
    <property type="entry name" value="Beta-barrel_TonB"/>
</dbReference>
<name>A0ABU2YHN0_9FLAO</name>
<keyword evidence="6 8" id="KW-0472">Membrane</keyword>
<dbReference type="Pfam" id="PF00593">
    <property type="entry name" value="TonB_dep_Rec_b-barrel"/>
    <property type="match status" value="1"/>
</dbReference>
<evidence type="ECO:0000259" key="10">
    <source>
        <dbReference type="Pfam" id="PF00593"/>
    </source>
</evidence>
<accession>A0ABU2YHN0</accession>
<evidence type="ECO:0000256" key="8">
    <source>
        <dbReference type="PROSITE-ProRule" id="PRU01360"/>
    </source>
</evidence>
<organism evidence="12 13">
    <name type="scientific">Microcosmobacter mediterraneus</name>
    <dbReference type="NCBI Taxonomy" id="3075607"/>
    <lineage>
        <taxon>Bacteria</taxon>
        <taxon>Pseudomonadati</taxon>
        <taxon>Bacteroidota</taxon>
        <taxon>Flavobacteriia</taxon>
        <taxon>Flavobacteriales</taxon>
        <taxon>Flavobacteriaceae</taxon>
        <taxon>Microcosmobacter</taxon>
    </lineage>
</organism>
<gene>
    <name evidence="12" type="ORF">RM697_03405</name>
</gene>
<reference evidence="12 13" key="1">
    <citation type="submission" date="2023-09" db="EMBL/GenBank/DDBJ databases">
        <authorList>
            <person name="Rey-Velasco X."/>
        </authorList>
    </citation>
    <scope>NUCLEOTIDE SEQUENCE [LARGE SCALE GENOMIC DNA]</scope>
    <source>
        <strain evidence="12 13">W332</strain>
    </source>
</reference>
<evidence type="ECO:0000313" key="12">
    <source>
        <dbReference type="EMBL" id="MDT0557676.1"/>
    </source>
</evidence>
<keyword evidence="5 9" id="KW-0798">TonB box</keyword>
<keyword evidence="3 8" id="KW-1134">Transmembrane beta strand</keyword>
<evidence type="ECO:0000256" key="1">
    <source>
        <dbReference type="ARBA" id="ARBA00004571"/>
    </source>
</evidence>
<evidence type="ECO:0000256" key="7">
    <source>
        <dbReference type="ARBA" id="ARBA00023237"/>
    </source>
</evidence>
<dbReference type="Gene3D" id="2.170.130.10">
    <property type="entry name" value="TonB-dependent receptor, plug domain"/>
    <property type="match status" value="1"/>
</dbReference>
<keyword evidence="2 8" id="KW-0813">Transport</keyword>
<dbReference type="InterPro" id="IPR037066">
    <property type="entry name" value="Plug_dom_sf"/>
</dbReference>
<evidence type="ECO:0000256" key="5">
    <source>
        <dbReference type="ARBA" id="ARBA00023077"/>
    </source>
</evidence>
<dbReference type="InterPro" id="IPR012910">
    <property type="entry name" value="Plug_dom"/>
</dbReference>